<dbReference type="Proteomes" id="UP000887013">
    <property type="component" value="Unassembled WGS sequence"/>
</dbReference>
<evidence type="ECO:0000313" key="1">
    <source>
        <dbReference type="EMBL" id="GFS43930.1"/>
    </source>
</evidence>
<dbReference type="AlphaFoldDB" id="A0A8X6MCD7"/>
<keyword evidence="2" id="KW-1185">Reference proteome</keyword>
<sequence>MGKILLKRLLFYLNPPDLLPKEQYGFKSEHSTIDKGLFISQKIRDAHNLKLTHHTVGTFFDHSKDFDTVWRQKLIKPYDSLGNRWQGLALDL</sequence>
<evidence type="ECO:0008006" key="3">
    <source>
        <dbReference type="Google" id="ProtNLM"/>
    </source>
</evidence>
<evidence type="ECO:0000313" key="2">
    <source>
        <dbReference type="Proteomes" id="UP000887013"/>
    </source>
</evidence>
<organism evidence="1 2">
    <name type="scientific">Nephila pilipes</name>
    <name type="common">Giant wood spider</name>
    <name type="synonym">Nephila maculata</name>
    <dbReference type="NCBI Taxonomy" id="299642"/>
    <lineage>
        <taxon>Eukaryota</taxon>
        <taxon>Metazoa</taxon>
        <taxon>Ecdysozoa</taxon>
        <taxon>Arthropoda</taxon>
        <taxon>Chelicerata</taxon>
        <taxon>Arachnida</taxon>
        <taxon>Araneae</taxon>
        <taxon>Araneomorphae</taxon>
        <taxon>Entelegynae</taxon>
        <taxon>Araneoidea</taxon>
        <taxon>Nephilidae</taxon>
        <taxon>Nephila</taxon>
    </lineage>
</organism>
<gene>
    <name evidence="1" type="ORF">NPIL_678201</name>
</gene>
<proteinExistence type="predicted"/>
<dbReference type="EMBL" id="BMAW01044327">
    <property type="protein sequence ID" value="GFS43930.1"/>
    <property type="molecule type" value="Genomic_DNA"/>
</dbReference>
<dbReference type="OrthoDB" id="6435567at2759"/>
<protein>
    <recommendedName>
        <fullName evidence="3">Reverse transcriptase domain-containing protein</fullName>
    </recommendedName>
</protein>
<accession>A0A8X6MCD7</accession>
<name>A0A8X6MCD7_NEPPI</name>
<comment type="caution">
    <text evidence="1">The sequence shown here is derived from an EMBL/GenBank/DDBJ whole genome shotgun (WGS) entry which is preliminary data.</text>
</comment>
<reference evidence="1" key="1">
    <citation type="submission" date="2020-08" db="EMBL/GenBank/DDBJ databases">
        <title>Multicomponent nature underlies the extraordinary mechanical properties of spider dragline silk.</title>
        <authorList>
            <person name="Kono N."/>
            <person name="Nakamura H."/>
            <person name="Mori M."/>
            <person name="Yoshida Y."/>
            <person name="Ohtoshi R."/>
            <person name="Malay A.D."/>
            <person name="Moran D.A.P."/>
            <person name="Tomita M."/>
            <person name="Numata K."/>
            <person name="Arakawa K."/>
        </authorList>
    </citation>
    <scope>NUCLEOTIDE SEQUENCE</scope>
</reference>